<sequence length="290" mass="34319">DMRYYSFRENEIFGAILNGALAWTTLNFDYNKFKANYGFLFYGIEKGSSNKFNEMFTLLSKSASVYYRVSILLPPLFFTYFFKHPFPTKNFKPPFDSYGRLGDLANNCLETYNELKSKVIFEIENFEYIEFGAELAKYLREKIDISQKVTDTLNKSEVSDIDIQEITSDLRYIKEKIIYLKNKFEKLWLRAAKRPSLESILKLFDFLIKEYDKKISQVNEVSYFEDPYIRSEWIWTADASNAIKPCYFRKTIDINYPIKKAIIQGIANNHMKIYINNEYIGQVLSRYSMS</sequence>
<protein>
    <submittedName>
        <fullName evidence="2">Uncharacterized protein</fullName>
    </submittedName>
</protein>
<comment type="caution">
    <text evidence="2">The sequence shown here is derived from an EMBL/GenBank/DDBJ whole genome shotgun (WGS) entry which is preliminary data.</text>
</comment>
<feature type="non-terminal residue" evidence="2">
    <location>
        <position position="290"/>
    </location>
</feature>
<keyword evidence="1" id="KW-1133">Transmembrane helix</keyword>
<dbReference type="EMBL" id="BARU01019168">
    <property type="protein sequence ID" value="GAH49576.1"/>
    <property type="molecule type" value="Genomic_DNA"/>
</dbReference>
<feature type="transmembrane region" description="Helical" evidence="1">
    <location>
        <begin position="65"/>
        <end position="82"/>
    </location>
</feature>
<name>X1FVB1_9ZZZZ</name>
<organism evidence="2">
    <name type="scientific">marine sediment metagenome</name>
    <dbReference type="NCBI Taxonomy" id="412755"/>
    <lineage>
        <taxon>unclassified sequences</taxon>
        <taxon>metagenomes</taxon>
        <taxon>ecological metagenomes</taxon>
    </lineage>
</organism>
<feature type="non-terminal residue" evidence="2">
    <location>
        <position position="1"/>
    </location>
</feature>
<accession>X1FVB1</accession>
<evidence type="ECO:0000256" key="1">
    <source>
        <dbReference type="SAM" id="Phobius"/>
    </source>
</evidence>
<proteinExistence type="predicted"/>
<keyword evidence="1" id="KW-0812">Transmembrane</keyword>
<keyword evidence="1" id="KW-0472">Membrane</keyword>
<gene>
    <name evidence="2" type="ORF">S03H2_31595</name>
</gene>
<evidence type="ECO:0000313" key="2">
    <source>
        <dbReference type="EMBL" id="GAH49576.1"/>
    </source>
</evidence>
<reference evidence="2" key="1">
    <citation type="journal article" date="2014" name="Front. Microbiol.">
        <title>High frequency of phylogenetically diverse reductive dehalogenase-homologous genes in deep subseafloor sedimentary metagenomes.</title>
        <authorList>
            <person name="Kawai M."/>
            <person name="Futagami T."/>
            <person name="Toyoda A."/>
            <person name="Takaki Y."/>
            <person name="Nishi S."/>
            <person name="Hori S."/>
            <person name="Arai W."/>
            <person name="Tsubouchi T."/>
            <person name="Morono Y."/>
            <person name="Uchiyama I."/>
            <person name="Ito T."/>
            <person name="Fujiyama A."/>
            <person name="Inagaki F."/>
            <person name="Takami H."/>
        </authorList>
    </citation>
    <scope>NUCLEOTIDE SEQUENCE</scope>
    <source>
        <strain evidence="2">Expedition CK06-06</strain>
    </source>
</reference>
<dbReference type="AlphaFoldDB" id="X1FVB1"/>
<dbReference type="Gene3D" id="2.60.120.260">
    <property type="entry name" value="Galactose-binding domain-like"/>
    <property type="match status" value="1"/>
</dbReference>